<dbReference type="Proteomes" id="UP000807716">
    <property type="component" value="Unassembled WGS sequence"/>
</dbReference>
<reference evidence="1" key="1">
    <citation type="journal article" date="2020" name="Fungal Divers.">
        <title>Resolving the Mortierellaceae phylogeny through synthesis of multi-gene phylogenetics and phylogenomics.</title>
        <authorList>
            <person name="Vandepol N."/>
            <person name="Liber J."/>
            <person name="Desiro A."/>
            <person name="Na H."/>
            <person name="Kennedy M."/>
            <person name="Barry K."/>
            <person name="Grigoriev I.V."/>
            <person name="Miller A.N."/>
            <person name="O'Donnell K."/>
            <person name="Stajich J.E."/>
            <person name="Bonito G."/>
        </authorList>
    </citation>
    <scope>NUCLEOTIDE SEQUENCE</scope>
    <source>
        <strain evidence="1">BC1065</strain>
    </source>
</reference>
<comment type="caution">
    <text evidence="1">The sequence shown here is derived from an EMBL/GenBank/DDBJ whole genome shotgun (WGS) entry which is preliminary data.</text>
</comment>
<evidence type="ECO:0000313" key="2">
    <source>
        <dbReference type="Proteomes" id="UP000807716"/>
    </source>
</evidence>
<protein>
    <submittedName>
        <fullName evidence="1">Uncharacterized protein</fullName>
    </submittedName>
</protein>
<keyword evidence="2" id="KW-1185">Reference proteome</keyword>
<accession>A0A9P6PV71</accession>
<evidence type="ECO:0000313" key="1">
    <source>
        <dbReference type="EMBL" id="KAG0253555.1"/>
    </source>
</evidence>
<dbReference type="EMBL" id="JAAAJB010000573">
    <property type="protein sequence ID" value="KAG0253555.1"/>
    <property type="molecule type" value="Genomic_DNA"/>
</dbReference>
<dbReference type="OrthoDB" id="2389719at2759"/>
<name>A0A9P6PV71_9FUNG</name>
<dbReference type="AlphaFoldDB" id="A0A9P6PV71"/>
<organism evidence="1 2">
    <name type="scientific">Actinomortierella ambigua</name>
    <dbReference type="NCBI Taxonomy" id="1343610"/>
    <lineage>
        <taxon>Eukaryota</taxon>
        <taxon>Fungi</taxon>
        <taxon>Fungi incertae sedis</taxon>
        <taxon>Mucoromycota</taxon>
        <taxon>Mortierellomycotina</taxon>
        <taxon>Mortierellomycetes</taxon>
        <taxon>Mortierellales</taxon>
        <taxon>Mortierellaceae</taxon>
        <taxon>Actinomortierella</taxon>
    </lineage>
</organism>
<gene>
    <name evidence="1" type="ORF">DFQ27_007346</name>
</gene>
<sequence length="350" mass="38299">MVLLSRTSEVITIISALAGLIPSDANRGSLTFRVWVGKDGAGGSDEHKLNSAGGHIPEIQVWDTANKLNGKYHGNRIRAKGNFGKYFRDRVSVRNNEQFTAALPLSRTSQIANIWLLMRSNYGYRTDGICMTTFSWQASDNIPPSASANSGVLPGDLLYFCGYPWYYSGNGLNGRDFRCAWLDADNSIPRTPYFVNINVGVMGKDSVKNFEDKDLCGLGVGVAVDGRIRKRAIEGDIAAHRKAFGNRANVHQSLSAIALCDSPTSWGSSFYCIDEGVFCDMSTKTKYKICDANSTEPCASYEQTLKRDGSSKIVIENPGARPSTKPIEFVAEYFTITDFNGTVIDDGMGL</sequence>
<proteinExistence type="predicted"/>